<dbReference type="InterPro" id="IPR000160">
    <property type="entry name" value="GGDEF_dom"/>
</dbReference>
<reference evidence="5" key="2">
    <citation type="journal article" date="2021" name="Front. Microbiol.">
        <title>Aerobic Denitrification and Heterotrophic Sulfur Oxidation in the Genus Halomonas Revealed by Six Novel Species Characterizations and Genome-Based Analysis.</title>
        <authorList>
            <person name="Wang L."/>
            <person name="Shao Z."/>
        </authorList>
    </citation>
    <scope>NUCLEOTIDE SEQUENCE</scope>
    <source>
        <strain evidence="5">MCCC 1A05776</strain>
    </source>
</reference>
<dbReference type="PANTHER" id="PTHR45138:SF9">
    <property type="entry name" value="DIGUANYLATE CYCLASE DGCM-RELATED"/>
    <property type="match status" value="1"/>
</dbReference>
<gene>
    <name evidence="5" type="ORF">HOP61_07655</name>
</gene>
<accession>A0AAW4YRY4</accession>
<feature type="domain" description="GGDEF" evidence="4">
    <location>
        <begin position="210"/>
        <end position="334"/>
    </location>
</feature>
<dbReference type="NCBIfam" id="TIGR00254">
    <property type="entry name" value="GGDEF"/>
    <property type="match status" value="1"/>
</dbReference>
<dbReference type="InterPro" id="IPR050469">
    <property type="entry name" value="Diguanylate_Cyclase"/>
</dbReference>
<dbReference type="SMART" id="SM00267">
    <property type="entry name" value="GGDEF"/>
    <property type="match status" value="1"/>
</dbReference>
<comment type="catalytic activity">
    <reaction evidence="3">
        <text>2 GTP = 3',3'-c-di-GMP + 2 diphosphate</text>
        <dbReference type="Rhea" id="RHEA:24898"/>
        <dbReference type="ChEBI" id="CHEBI:33019"/>
        <dbReference type="ChEBI" id="CHEBI:37565"/>
        <dbReference type="ChEBI" id="CHEBI:58805"/>
        <dbReference type="EC" id="2.7.7.65"/>
    </reaction>
</comment>
<proteinExistence type="predicted"/>
<evidence type="ECO:0000313" key="6">
    <source>
        <dbReference type="Proteomes" id="UP001320178"/>
    </source>
</evidence>
<dbReference type="PROSITE" id="PS50887">
    <property type="entry name" value="GGDEF"/>
    <property type="match status" value="1"/>
</dbReference>
<protein>
    <recommendedName>
        <fullName evidence="2">diguanylate cyclase</fullName>
        <ecNumber evidence="2">2.7.7.65</ecNumber>
    </recommendedName>
</protein>
<dbReference type="FunFam" id="3.30.70.270:FF:000001">
    <property type="entry name" value="Diguanylate cyclase domain protein"/>
    <property type="match status" value="1"/>
</dbReference>
<dbReference type="CDD" id="cd01949">
    <property type="entry name" value="GGDEF"/>
    <property type="match status" value="1"/>
</dbReference>
<dbReference type="EC" id="2.7.7.65" evidence="2"/>
<dbReference type="Gene3D" id="3.30.450.20">
    <property type="entry name" value="PAS domain"/>
    <property type="match status" value="1"/>
</dbReference>
<dbReference type="GO" id="GO:0043709">
    <property type="term" value="P:cell adhesion involved in single-species biofilm formation"/>
    <property type="evidence" value="ECO:0007669"/>
    <property type="project" value="TreeGrafter"/>
</dbReference>
<dbReference type="GO" id="GO:1902201">
    <property type="term" value="P:negative regulation of bacterial-type flagellum-dependent cell motility"/>
    <property type="evidence" value="ECO:0007669"/>
    <property type="project" value="TreeGrafter"/>
</dbReference>
<dbReference type="AlphaFoldDB" id="A0AAW4YRY4"/>
<sequence length="334" mass="37574">MQQQTPWLTSDILNRLNANTCLLLVRSLWEYCPEHMFIVRVEGPGEFVIEDMNSTRQALSTENSAVIGKRFEQSLPPPLCHGVLANLCRCVESGAPVRYEENDDYLDRDGIYQHVHRQTLLVPITNTEGMVTHLFGISRDLAFPPEHHVPTPGTTGELERRVCERTAELVAANEKLAYLATHDHLTGTYNRRYLMELAEQELRRATRYELPLCLLMLDIDHFKTLNDARGHLVGDEALRCVARTILATVRECDLVGRYGGDEFLILMPETTASGAQELAERLRNTLTQTSRLTLSIGIASLAPGDDVVIDLIDRADTLLLQAKRNGRNRIECAA</sequence>
<dbReference type="PANTHER" id="PTHR45138">
    <property type="entry name" value="REGULATORY COMPONENTS OF SENSORY TRANSDUCTION SYSTEM"/>
    <property type="match status" value="1"/>
</dbReference>
<evidence type="ECO:0000259" key="4">
    <source>
        <dbReference type="PROSITE" id="PS50887"/>
    </source>
</evidence>
<organism evidence="5 6">
    <name type="scientific">Billgrantia desiderata</name>
    <dbReference type="NCBI Taxonomy" id="52021"/>
    <lineage>
        <taxon>Bacteria</taxon>
        <taxon>Pseudomonadati</taxon>
        <taxon>Pseudomonadota</taxon>
        <taxon>Gammaproteobacteria</taxon>
        <taxon>Oceanospirillales</taxon>
        <taxon>Halomonadaceae</taxon>
        <taxon>Billgrantia</taxon>
    </lineage>
</organism>
<dbReference type="Gene3D" id="3.30.70.270">
    <property type="match status" value="1"/>
</dbReference>
<comment type="cofactor">
    <cofactor evidence="1">
        <name>Mg(2+)</name>
        <dbReference type="ChEBI" id="CHEBI:18420"/>
    </cofactor>
</comment>
<reference evidence="5" key="1">
    <citation type="submission" date="2020-05" db="EMBL/GenBank/DDBJ databases">
        <authorList>
            <person name="Wang L."/>
            <person name="Shao Z."/>
        </authorList>
    </citation>
    <scope>NUCLEOTIDE SEQUENCE</scope>
    <source>
        <strain evidence="5">MCCC 1A05776</strain>
    </source>
</reference>
<name>A0AAW4YRY4_9GAMM</name>
<dbReference type="InterPro" id="IPR013656">
    <property type="entry name" value="PAS_4"/>
</dbReference>
<evidence type="ECO:0000313" key="5">
    <source>
        <dbReference type="EMBL" id="MCE8051163.1"/>
    </source>
</evidence>
<evidence type="ECO:0000256" key="2">
    <source>
        <dbReference type="ARBA" id="ARBA00012528"/>
    </source>
</evidence>
<dbReference type="RefSeq" id="WP_160113336.1">
    <property type="nucleotide sequence ID" value="NZ_FNVC01000001.1"/>
</dbReference>
<dbReference type="Pfam" id="PF00990">
    <property type="entry name" value="GGDEF"/>
    <property type="match status" value="1"/>
</dbReference>
<comment type="caution">
    <text evidence="5">The sequence shown here is derived from an EMBL/GenBank/DDBJ whole genome shotgun (WGS) entry which is preliminary data.</text>
</comment>
<dbReference type="SUPFAM" id="SSF55073">
    <property type="entry name" value="Nucleotide cyclase"/>
    <property type="match status" value="1"/>
</dbReference>
<dbReference type="GO" id="GO:0005886">
    <property type="term" value="C:plasma membrane"/>
    <property type="evidence" value="ECO:0007669"/>
    <property type="project" value="TreeGrafter"/>
</dbReference>
<dbReference type="EMBL" id="JABFTS010000002">
    <property type="protein sequence ID" value="MCE8051163.1"/>
    <property type="molecule type" value="Genomic_DNA"/>
</dbReference>
<dbReference type="GO" id="GO:0052621">
    <property type="term" value="F:diguanylate cyclase activity"/>
    <property type="evidence" value="ECO:0007669"/>
    <property type="project" value="UniProtKB-EC"/>
</dbReference>
<dbReference type="InterPro" id="IPR043128">
    <property type="entry name" value="Rev_trsase/Diguanyl_cyclase"/>
</dbReference>
<dbReference type="Proteomes" id="UP001320178">
    <property type="component" value="Unassembled WGS sequence"/>
</dbReference>
<evidence type="ECO:0000256" key="1">
    <source>
        <dbReference type="ARBA" id="ARBA00001946"/>
    </source>
</evidence>
<evidence type="ECO:0000256" key="3">
    <source>
        <dbReference type="ARBA" id="ARBA00034247"/>
    </source>
</evidence>
<dbReference type="InterPro" id="IPR029787">
    <property type="entry name" value="Nucleotide_cyclase"/>
</dbReference>
<dbReference type="Pfam" id="PF08448">
    <property type="entry name" value="PAS_4"/>
    <property type="match status" value="1"/>
</dbReference>